<feature type="region of interest" description="Disordered" evidence="1">
    <location>
        <begin position="131"/>
        <end position="197"/>
    </location>
</feature>
<feature type="compositionally biased region" description="Low complexity" evidence="1">
    <location>
        <begin position="162"/>
        <end position="174"/>
    </location>
</feature>
<organism evidence="2 3">
    <name type="scientific">Trametes cubensis</name>
    <dbReference type="NCBI Taxonomy" id="1111947"/>
    <lineage>
        <taxon>Eukaryota</taxon>
        <taxon>Fungi</taxon>
        <taxon>Dikarya</taxon>
        <taxon>Basidiomycota</taxon>
        <taxon>Agaricomycotina</taxon>
        <taxon>Agaricomycetes</taxon>
        <taxon>Polyporales</taxon>
        <taxon>Polyporaceae</taxon>
        <taxon>Trametes</taxon>
    </lineage>
</organism>
<feature type="region of interest" description="Disordered" evidence="1">
    <location>
        <begin position="263"/>
        <end position="285"/>
    </location>
</feature>
<proteinExistence type="predicted"/>
<keyword evidence="3" id="KW-1185">Reference proteome</keyword>
<evidence type="ECO:0000313" key="2">
    <source>
        <dbReference type="EMBL" id="KAJ8473712.1"/>
    </source>
</evidence>
<dbReference type="AlphaFoldDB" id="A0AAD7TPN5"/>
<evidence type="ECO:0000313" key="3">
    <source>
        <dbReference type="Proteomes" id="UP001215151"/>
    </source>
</evidence>
<dbReference type="Proteomes" id="UP001215151">
    <property type="component" value="Unassembled WGS sequence"/>
</dbReference>
<feature type="region of interest" description="Disordered" evidence="1">
    <location>
        <begin position="1"/>
        <end position="44"/>
    </location>
</feature>
<feature type="compositionally biased region" description="Pro residues" evidence="1">
    <location>
        <begin position="35"/>
        <end position="44"/>
    </location>
</feature>
<evidence type="ECO:0000256" key="1">
    <source>
        <dbReference type="SAM" id="MobiDB-lite"/>
    </source>
</evidence>
<feature type="compositionally biased region" description="Low complexity" evidence="1">
    <location>
        <begin position="10"/>
        <end position="34"/>
    </location>
</feature>
<accession>A0AAD7TPN5</accession>
<name>A0AAD7TPN5_9APHY</name>
<protein>
    <submittedName>
        <fullName evidence="2">Uncharacterized protein</fullName>
    </submittedName>
</protein>
<sequence length="468" mass="48261">MAPKARPVRKTSTTTAKDASATPTGKDAPTSSSSMPPPPNPAPPLGILEGEITALATCLQHAVVKTAQVYGFYTDVQRLGIQKYAPHPPRSLTSSLGREVEKFDQLCDAMESHLLRAIAVLQRDLNREEQRLKAEEDAAAAAPKLPSPTTSTIGPNTPPGSPSQSQSDTLSDTSQRPKPLVPTPARRQSTISLSSLQRPAIPHKLDLSASGLRIHPEEMIPSGLSSPVTLAPRSARTTLAPDLLAALGEAANRPVDIDLTVDSDIDMGGPSSSGSHLASSLDPSLGNSADKPIELDLDIDMDMEFFGHDAGGGTGNANHNMFGGQAMSTSDAGQNQQPVKLKEEEQIDMDILKAFQGVEPSAVGDDIFASLSSAAPSGAAAVASGGPSGDVDMQKALGADASPASTLLATFGAVASQAADGSAVSSAAVPDHDSAFALENFEGMDMMVDDIFNTMAVNPGANTGGSTQ</sequence>
<feature type="compositionally biased region" description="Polar residues" evidence="1">
    <location>
        <begin position="186"/>
        <end position="197"/>
    </location>
</feature>
<feature type="compositionally biased region" description="Low complexity" evidence="1">
    <location>
        <begin position="268"/>
        <end position="284"/>
    </location>
</feature>
<comment type="caution">
    <text evidence="2">The sequence shown here is derived from an EMBL/GenBank/DDBJ whole genome shotgun (WGS) entry which is preliminary data.</text>
</comment>
<dbReference type="EMBL" id="JAPEVG010000212">
    <property type="protein sequence ID" value="KAJ8473712.1"/>
    <property type="molecule type" value="Genomic_DNA"/>
</dbReference>
<reference evidence="2" key="1">
    <citation type="submission" date="2022-11" db="EMBL/GenBank/DDBJ databases">
        <title>Genome Sequence of Cubamyces cubensis.</title>
        <authorList>
            <person name="Buettner E."/>
        </authorList>
    </citation>
    <scope>NUCLEOTIDE SEQUENCE</scope>
    <source>
        <strain evidence="2">MPL-01</strain>
    </source>
</reference>
<gene>
    <name evidence="2" type="ORF">ONZ51_g7692</name>
</gene>